<accession>A0A0G1Y2D3</accession>
<protein>
    <recommendedName>
        <fullName evidence="1">Bacteriophage lambda Replication protein O N-terminal domain-containing protein</fullName>
    </recommendedName>
</protein>
<dbReference type="GO" id="GO:0006260">
    <property type="term" value="P:DNA replication"/>
    <property type="evidence" value="ECO:0007669"/>
    <property type="project" value="InterPro"/>
</dbReference>
<dbReference type="Proteomes" id="UP000033852">
    <property type="component" value="Unassembled WGS sequence"/>
</dbReference>
<proteinExistence type="predicted"/>
<sequence length="175" mass="19934">MVTVNSVALAVTEMPIMTSSAYDAVNPLAITSILMMKKDRASGRRFPGFPHEWDEEYGFTQYPNMLTEFWADLSGSGQKVLDFIIRQTIGWEKDEDTIALSQFRNGIRGKWNNRGTGLSGSQVRRAIKELENGGYITVERNQNRPSTFRLVFDDELKEGEIEETKGEGEEEQRLF</sequence>
<organism evidence="2 3">
    <name type="scientific">Candidatus Adlerbacteria bacterium GW2011_GWB1_54_7</name>
    <dbReference type="NCBI Taxonomy" id="1618607"/>
    <lineage>
        <taxon>Bacteria</taxon>
        <taxon>Candidatus Adleribacteriota</taxon>
    </lineage>
</organism>
<evidence type="ECO:0000313" key="3">
    <source>
        <dbReference type="Proteomes" id="UP000033852"/>
    </source>
</evidence>
<dbReference type="AlphaFoldDB" id="A0A0G1Y2D3"/>
<reference evidence="2 3" key="1">
    <citation type="journal article" date="2015" name="Nature">
        <title>rRNA introns, odd ribosomes, and small enigmatic genomes across a large radiation of phyla.</title>
        <authorList>
            <person name="Brown C.T."/>
            <person name="Hug L.A."/>
            <person name="Thomas B.C."/>
            <person name="Sharon I."/>
            <person name="Castelle C.J."/>
            <person name="Singh A."/>
            <person name="Wilkins M.J."/>
            <person name="Williams K.H."/>
            <person name="Banfield J.F."/>
        </authorList>
    </citation>
    <scope>NUCLEOTIDE SEQUENCE [LARGE SCALE GENOMIC DNA]</scope>
</reference>
<dbReference type="Gene3D" id="1.10.10.10">
    <property type="entry name" value="Winged helix-like DNA-binding domain superfamily/Winged helix DNA-binding domain"/>
    <property type="match status" value="1"/>
</dbReference>
<dbReference type="EMBL" id="LCRR01000010">
    <property type="protein sequence ID" value="KKW37315.1"/>
    <property type="molecule type" value="Genomic_DNA"/>
</dbReference>
<evidence type="ECO:0000259" key="1">
    <source>
        <dbReference type="Pfam" id="PF04492"/>
    </source>
</evidence>
<name>A0A0G1Y2D3_9BACT</name>
<feature type="domain" description="Bacteriophage lambda Replication protein O N-terminal" evidence="1">
    <location>
        <begin position="54"/>
        <end position="142"/>
    </location>
</feature>
<evidence type="ECO:0000313" key="2">
    <source>
        <dbReference type="EMBL" id="KKW37315.1"/>
    </source>
</evidence>
<gene>
    <name evidence="2" type="ORF">UY86_C0010G0003</name>
</gene>
<dbReference type="Pfam" id="PF04492">
    <property type="entry name" value="Phage_rep_O"/>
    <property type="match status" value="1"/>
</dbReference>
<comment type="caution">
    <text evidence="2">The sequence shown here is derived from an EMBL/GenBank/DDBJ whole genome shotgun (WGS) entry which is preliminary data.</text>
</comment>
<dbReference type="InterPro" id="IPR006497">
    <property type="entry name" value="Phage_lambda_VrpO_N"/>
</dbReference>
<dbReference type="InterPro" id="IPR036388">
    <property type="entry name" value="WH-like_DNA-bd_sf"/>
</dbReference>